<dbReference type="GO" id="GO:0045048">
    <property type="term" value="P:protein insertion into ER membrane"/>
    <property type="evidence" value="ECO:0007669"/>
    <property type="project" value="TreeGrafter"/>
</dbReference>
<protein>
    <recommendedName>
        <fullName evidence="10">TLC domain-containing protein</fullName>
    </recommendedName>
</protein>
<evidence type="ECO:0000313" key="11">
    <source>
        <dbReference type="EMBL" id="CAD7633120.1"/>
    </source>
</evidence>
<organism evidence="11">
    <name type="scientific">Medioppia subpectinata</name>
    <dbReference type="NCBI Taxonomy" id="1979941"/>
    <lineage>
        <taxon>Eukaryota</taxon>
        <taxon>Metazoa</taxon>
        <taxon>Ecdysozoa</taxon>
        <taxon>Arthropoda</taxon>
        <taxon>Chelicerata</taxon>
        <taxon>Arachnida</taxon>
        <taxon>Acari</taxon>
        <taxon>Acariformes</taxon>
        <taxon>Sarcoptiformes</taxon>
        <taxon>Oribatida</taxon>
        <taxon>Brachypylina</taxon>
        <taxon>Oppioidea</taxon>
        <taxon>Oppiidae</taxon>
        <taxon>Medioppia</taxon>
    </lineage>
</organism>
<dbReference type="GO" id="GO:0006616">
    <property type="term" value="P:SRP-dependent cotranslational protein targeting to membrane, translocation"/>
    <property type="evidence" value="ECO:0007669"/>
    <property type="project" value="InterPro"/>
</dbReference>
<comment type="similarity">
    <text evidence="2">Belongs to the TRAM family.</text>
</comment>
<evidence type="ECO:0000256" key="1">
    <source>
        <dbReference type="ARBA" id="ARBA00004141"/>
    </source>
</evidence>
<dbReference type="EMBL" id="CAJPIZ010012167">
    <property type="protein sequence ID" value="CAG2113550.1"/>
    <property type="molecule type" value="Genomic_DNA"/>
</dbReference>
<feature type="region of interest" description="Disordered" evidence="8">
    <location>
        <begin position="121"/>
        <end position="172"/>
    </location>
</feature>
<keyword evidence="5" id="KW-0653">Protein transport</keyword>
<feature type="transmembrane region" description="Helical" evidence="9">
    <location>
        <begin position="41"/>
        <end position="64"/>
    </location>
</feature>
<dbReference type="OrthoDB" id="3053196at2759"/>
<evidence type="ECO:0000256" key="5">
    <source>
        <dbReference type="ARBA" id="ARBA00022927"/>
    </source>
</evidence>
<keyword evidence="6 9" id="KW-1133">Transmembrane helix</keyword>
<keyword evidence="12" id="KW-1185">Reference proteome</keyword>
<keyword evidence="7 9" id="KW-0472">Membrane</keyword>
<evidence type="ECO:0000256" key="7">
    <source>
        <dbReference type="ARBA" id="ARBA00023136"/>
    </source>
</evidence>
<dbReference type="InterPro" id="IPR006634">
    <property type="entry name" value="TLC-dom"/>
</dbReference>
<comment type="subcellular location">
    <subcellularLocation>
        <location evidence="1">Membrane</location>
        <topology evidence="1">Multi-pass membrane protein</topology>
    </subcellularLocation>
</comment>
<evidence type="ECO:0000256" key="2">
    <source>
        <dbReference type="ARBA" id="ARBA00005999"/>
    </source>
</evidence>
<keyword evidence="3" id="KW-0813">Transport</keyword>
<name>A0A7R9L381_9ACAR</name>
<evidence type="ECO:0000259" key="10">
    <source>
        <dbReference type="Pfam" id="PF03798"/>
    </source>
</evidence>
<gene>
    <name evidence="11" type="ORF">OSB1V03_LOCUS13519</name>
</gene>
<proteinExistence type="inferred from homology"/>
<evidence type="ECO:0000256" key="3">
    <source>
        <dbReference type="ARBA" id="ARBA00022448"/>
    </source>
</evidence>
<dbReference type="EMBL" id="OC866742">
    <property type="protein sequence ID" value="CAD7633120.1"/>
    <property type="molecule type" value="Genomic_DNA"/>
</dbReference>
<dbReference type="InterPro" id="IPR016447">
    <property type="entry name" value="Translocation_assoc_membrane"/>
</dbReference>
<dbReference type="AlphaFoldDB" id="A0A7R9L381"/>
<sequence length="172" mass="19574">SFTRIAVCLSILHYSVEALFHLSRLLYFADKLQVVSYSFKLWNVLFVLARLGSITLSVLTFWYGLAAHQTAQLNVAEGNFNTQIIRINCLAAICLLQAWMMWNFINFHLRRMREKAAEAAALRKKGGQGGVRTKKPKKEVKEKEDVSELPEVDQNTKKGLVHRPTKASPKVK</sequence>
<reference evidence="11" key="1">
    <citation type="submission" date="2020-11" db="EMBL/GenBank/DDBJ databases">
        <authorList>
            <person name="Tran Van P."/>
        </authorList>
    </citation>
    <scope>NUCLEOTIDE SEQUENCE</scope>
</reference>
<feature type="compositionally biased region" description="Basic residues" evidence="8">
    <location>
        <begin position="159"/>
        <end position="172"/>
    </location>
</feature>
<feature type="compositionally biased region" description="Basic residues" evidence="8">
    <location>
        <begin position="122"/>
        <end position="138"/>
    </location>
</feature>
<keyword evidence="4 9" id="KW-0812">Transmembrane</keyword>
<accession>A0A7R9L381</accession>
<dbReference type="Pfam" id="PF03798">
    <property type="entry name" value="TRAM_LAG1_CLN8"/>
    <property type="match status" value="1"/>
</dbReference>
<evidence type="ECO:0000256" key="8">
    <source>
        <dbReference type="SAM" id="MobiDB-lite"/>
    </source>
</evidence>
<dbReference type="PANTHER" id="PTHR12371:SF11">
    <property type="entry name" value="TRANSLOCATING CHAIN-ASSOCIATED MEMBRANE PROTEIN"/>
    <property type="match status" value="1"/>
</dbReference>
<evidence type="ECO:0000256" key="4">
    <source>
        <dbReference type="ARBA" id="ARBA00022692"/>
    </source>
</evidence>
<feature type="domain" description="TLC" evidence="10">
    <location>
        <begin position="2"/>
        <end position="105"/>
    </location>
</feature>
<dbReference type="GO" id="GO:0005789">
    <property type="term" value="C:endoplasmic reticulum membrane"/>
    <property type="evidence" value="ECO:0007669"/>
    <property type="project" value="TreeGrafter"/>
</dbReference>
<feature type="transmembrane region" description="Helical" evidence="9">
    <location>
        <begin position="84"/>
        <end position="105"/>
    </location>
</feature>
<evidence type="ECO:0000313" key="12">
    <source>
        <dbReference type="Proteomes" id="UP000759131"/>
    </source>
</evidence>
<evidence type="ECO:0000256" key="9">
    <source>
        <dbReference type="SAM" id="Phobius"/>
    </source>
</evidence>
<dbReference type="Proteomes" id="UP000759131">
    <property type="component" value="Unassembled WGS sequence"/>
</dbReference>
<feature type="non-terminal residue" evidence="11">
    <location>
        <position position="1"/>
    </location>
</feature>
<evidence type="ECO:0000256" key="6">
    <source>
        <dbReference type="ARBA" id="ARBA00022989"/>
    </source>
</evidence>
<dbReference type="PANTHER" id="PTHR12371">
    <property type="entry name" value="TRANSLOCATION ASSOCIATED MEMBRANE PROTEIN"/>
    <property type="match status" value="1"/>
</dbReference>